<keyword evidence="5 6" id="KW-0472">Membrane</keyword>
<name>A0A1D3JWF3_PSEVE</name>
<keyword evidence="3 6" id="KW-0812">Transmembrane</keyword>
<dbReference type="InterPro" id="IPR005171">
    <property type="entry name" value="Cyt_c_oxidase_su4_prok"/>
</dbReference>
<dbReference type="AlphaFoldDB" id="A0A1D3JWF3"/>
<dbReference type="Proteomes" id="UP000245431">
    <property type="component" value="Chromosome PVE_r1"/>
</dbReference>
<protein>
    <submittedName>
        <fullName evidence="7">Hypothetical membrane protein</fullName>
    </submittedName>
</protein>
<feature type="transmembrane region" description="Helical" evidence="6">
    <location>
        <begin position="57"/>
        <end position="75"/>
    </location>
</feature>
<dbReference type="Pfam" id="PF03626">
    <property type="entry name" value="COX4_pro"/>
    <property type="match status" value="1"/>
</dbReference>
<organism evidence="7 8">
    <name type="scientific">Pseudomonas veronii 1YdBTEX2</name>
    <dbReference type="NCBI Taxonomy" id="1295141"/>
    <lineage>
        <taxon>Bacteria</taxon>
        <taxon>Pseudomonadati</taxon>
        <taxon>Pseudomonadota</taxon>
        <taxon>Gammaproteobacteria</taxon>
        <taxon>Pseudomonadales</taxon>
        <taxon>Pseudomonadaceae</taxon>
        <taxon>Pseudomonas</taxon>
    </lineage>
</organism>
<gene>
    <name evidence="7" type="ORF">PVE_R1G2523</name>
</gene>
<comment type="subcellular location">
    <subcellularLocation>
        <location evidence="1">Cell membrane</location>
        <topology evidence="1">Multi-pass membrane protein</topology>
    </subcellularLocation>
</comment>
<dbReference type="EMBL" id="LT599583">
    <property type="protein sequence ID" value="SBW80408.1"/>
    <property type="molecule type" value="Genomic_DNA"/>
</dbReference>
<evidence type="ECO:0000256" key="1">
    <source>
        <dbReference type="ARBA" id="ARBA00004651"/>
    </source>
</evidence>
<proteinExistence type="predicted"/>
<evidence type="ECO:0000256" key="3">
    <source>
        <dbReference type="ARBA" id="ARBA00022692"/>
    </source>
</evidence>
<evidence type="ECO:0000256" key="5">
    <source>
        <dbReference type="ARBA" id="ARBA00023136"/>
    </source>
</evidence>
<reference evidence="8" key="1">
    <citation type="submission" date="2016-07" db="EMBL/GenBank/DDBJ databases">
        <authorList>
            <person name="Florea S."/>
            <person name="Webb J.S."/>
            <person name="Jaromczyk J."/>
            <person name="Schardl C.L."/>
        </authorList>
    </citation>
    <scope>NUCLEOTIDE SEQUENCE [LARGE SCALE GENOMIC DNA]</scope>
    <source>
        <strain evidence="8">1YdBTEX2</strain>
    </source>
</reference>
<dbReference type="GO" id="GO:0005886">
    <property type="term" value="C:plasma membrane"/>
    <property type="evidence" value="ECO:0007669"/>
    <property type="project" value="UniProtKB-SubCell"/>
</dbReference>
<dbReference type="GeneID" id="47557169"/>
<evidence type="ECO:0000256" key="6">
    <source>
        <dbReference type="SAM" id="Phobius"/>
    </source>
</evidence>
<evidence type="ECO:0000313" key="8">
    <source>
        <dbReference type="Proteomes" id="UP000245431"/>
    </source>
</evidence>
<sequence length="76" mass="8207">MSISQGLIVCWATLVVLSVGTVLAGGSGLWLAVLLLAVVKAWLIADGFMELRHAPRFWRRLVLGWPVVLVLVVGLV</sequence>
<accession>A0A1D3JWF3</accession>
<feature type="transmembrane region" description="Helical" evidence="6">
    <location>
        <begin position="28"/>
        <end position="45"/>
    </location>
</feature>
<keyword evidence="2" id="KW-1003">Cell membrane</keyword>
<evidence type="ECO:0000256" key="2">
    <source>
        <dbReference type="ARBA" id="ARBA00022475"/>
    </source>
</evidence>
<evidence type="ECO:0000256" key="4">
    <source>
        <dbReference type="ARBA" id="ARBA00022989"/>
    </source>
</evidence>
<keyword evidence="4 6" id="KW-1133">Transmembrane helix</keyword>
<dbReference type="RefSeq" id="WP_017849346.1">
    <property type="nucleotide sequence ID" value="NZ_AOUH01000044.1"/>
</dbReference>
<evidence type="ECO:0000313" key="7">
    <source>
        <dbReference type="EMBL" id="SBW80408.1"/>
    </source>
</evidence>